<dbReference type="Proteomes" id="UP000580856">
    <property type="component" value="Unassembled WGS sequence"/>
</dbReference>
<gene>
    <name evidence="2" type="ORF">GGQ74_000042</name>
</gene>
<dbReference type="InterPro" id="IPR050509">
    <property type="entry name" value="CoA-transferase_III"/>
</dbReference>
<dbReference type="Pfam" id="PF02515">
    <property type="entry name" value="CoA_transf_3"/>
    <property type="match status" value="1"/>
</dbReference>
<organism evidence="2 3">
    <name type="scientific">Desulfobaculum xiamenense</name>
    <dbReference type="NCBI Taxonomy" id="995050"/>
    <lineage>
        <taxon>Bacteria</taxon>
        <taxon>Pseudomonadati</taxon>
        <taxon>Thermodesulfobacteriota</taxon>
        <taxon>Desulfovibrionia</taxon>
        <taxon>Desulfovibrionales</taxon>
        <taxon>Desulfovibrionaceae</taxon>
        <taxon>Desulfobaculum</taxon>
    </lineage>
</organism>
<keyword evidence="1 2" id="KW-0808">Transferase</keyword>
<keyword evidence="3" id="KW-1185">Reference proteome</keyword>
<dbReference type="SUPFAM" id="SSF89796">
    <property type="entry name" value="CoA-transferase family III (CaiB/BaiF)"/>
    <property type="match status" value="1"/>
</dbReference>
<dbReference type="Gene3D" id="3.40.50.10540">
    <property type="entry name" value="Crotonobetainyl-coa:carnitine coa-transferase, domain 1"/>
    <property type="match status" value="1"/>
</dbReference>
<sequence>MTKLLNTPKFGPLSGLRVVFSAIEIAGPFSAQMLAEWGAEVIWIENVAYADTIRVQPNYPQYSRRNLHALSLNIFSDEGKEAFLKLMETTDILIESSKGPAFARRGLTDELLWEHNPALVIAHLSGFGQYGVDEYTNSAAYNTIAQAFSGYLIQNGSEEQPMPAFPYTADYVSGFTVTSSVLAALYKAKQTGVGESIDVAMYEAMLCVGQYYMEDYFNGGEISPRQFKGRDPYWVGCGTYKCKDGFMVMELVGINQIKEMFDLIGCPELLGTEEFPEGTQLISRKCPSAAYIEDKLDAYLVDHTIAEVQELFGRLRVAFAKVLTFPELEVNPQYVARESITEWDTMDGRKFKGPNIMPKFKKNPCKIWRGMPTHGQDSAAILENIGYSDEQIQSLSDKGLVKLGASPKAE</sequence>
<dbReference type="GO" id="GO:0016740">
    <property type="term" value="F:transferase activity"/>
    <property type="evidence" value="ECO:0007669"/>
    <property type="project" value="UniProtKB-KW"/>
</dbReference>
<evidence type="ECO:0000256" key="1">
    <source>
        <dbReference type="ARBA" id="ARBA00022679"/>
    </source>
</evidence>
<comment type="caution">
    <text evidence="2">The sequence shown here is derived from an EMBL/GenBank/DDBJ whole genome shotgun (WGS) entry which is preliminary data.</text>
</comment>
<dbReference type="NCBIfam" id="NF002914">
    <property type="entry name" value="PRK03525.1"/>
    <property type="match status" value="1"/>
</dbReference>
<dbReference type="EC" id="2.8.3.21" evidence="2"/>
<name>A0A846QIW2_9BACT</name>
<dbReference type="RefSeq" id="WP_167939541.1">
    <property type="nucleotide sequence ID" value="NZ_JAATJA010000001.1"/>
</dbReference>
<dbReference type="Gene3D" id="3.30.1540.10">
    <property type="entry name" value="formyl-coa transferase, domain 3"/>
    <property type="match status" value="1"/>
</dbReference>
<dbReference type="PANTHER" id="PTHR48228">
    <property type="entry name" value="SUCCINYL-COA--D-CITRAMALATE COA-TRANSFERASE"/>
    <property type="match status" value="1"/>
</dbReference>
<dbReference type="InterPro" id="IPR044855">
    <property type="entry name" value="CoA-Trfase_III_dom3_sf"/>
</dbReference>
<accession>A0A846QIW2</accession>
<proteinExistence type="predicted"/>
<dbReference type="InterPro" id="IPR003673">
    <property type="entry name" value="CoA-Trfase_fam_III"/>
</dbReference>
<dbReference type="EMBL" id="JAATJA010000001">
    <property type="protein sequence ID" value="NJB66402.1"/>
    <property type="molecule type" value="Genomic_DNA"/>
</dbReference>
<evidence type="ECO:0000313" key="2">
    <source>
        <dbReference type="EMBL" id="NJB66402.1"/>
    </source>
</evidence>
<dbReference type="PANTHER" id="PTHR48228:SF6">
    <property type="entry name" value="L-CARNITINE COA-TRANSFERASE"/>
    <property type="match status" value="1"/>
</dbReference>
<reference evidence="2 3" key="1">
    <citation type="submission" date="2020-03" db="EMBL/GenBank/DDBJ databases">
        <title>Genomic Encyclopedia of Type Strains, Phase IV (KMG-IV): sequencing the most valuable type-strain genomes for metagenomic binning, comparative biology and taxonomic classification.</title>
        <authorList>
            <person name="Goeker M."/>
        </authorList>
    </citation>
    <scope>NUCLEOTIDE SEQUENCE [LARGE SCALE GENOMIC DNA]</scope>
    <source>
        <strain evidence="2 3">DSM 24233</strain>
    </source>
</reference>
<protein>
    <submittedName>
        <fullName evidence="2">L-carnitine CoA-transferase</fullName>
        <ecNumber evidence="2">2.8.3.21</ecNumber>
    </submittedName>
</protein>
<dbReference type="AlphaFoldDB" id="A0A846QIW2"/>
<dbReference type="InterPro" id="IPR023606">
    <property type="entry name" value="CoA-Trfase_III_dom_1_sf"/>
</dbReference>
<evidence type="ECO:0000313" key="3">
    <source>
        <dbReference type="Proteomes" id="UP000580856"/>
    </source>
</evidence>